<dbReference type="EMBL" id="AP019860">
    <property type="protein sequence ID" value="BBM83476.1"/>
    <property type="molecule type" value="Genomic_DNA"/>
</dbReference>
<dbReference type="PROSITE" id="PS50011">
    <property type="entry name" value="PROTEIN_KINASE_DOM"/>
    <property type="match status" value="1"/>
</dbReference>
<feature type="binding site" evidence="7">
    <location>
        <position position="137"/>
    </location>
    <ligand>
        <name>ATP</name>
        <dbReference type="ChEBI" id="CHEBI:30616"/>
    </ligand>
</feature>
<keyword evidence="13" id="KW-1185">Reference proteome</keyword>
<dbReference type="GO" id="GO:0004674">
    <property type="term" value="F:protein serine/threonine kinase activity"/>
    <property type="evidence" value="ECO:0007669"/>
    <property type="project" value="UniProtKB-KW"/>
</dbReference>
<organism evidence="12 13">
    <name type="scientific">Uabimicrobium amorphum</name>
    <dbReference type="NCBI Taxonomy" id="2596890"/>
    <lineage>
        <taxon>Bacteria</taxon>
        <taxon>Pseudomonadati</taxon>
        <taxon>Planctomycetota</taxon>
        <taxon>Candidatus Uabimicrobiia</taxon>
        <taxon>Candidatus Uabimicrobiales</taxon>
        <taxon>Candidatus Uabimicrobiaceae</taxon>
        <taxon>Candidatus Uabimicrobium</taxon>
    </lineage>
</organism>
<dbReference type="AlphaFoldDB" id="A0A5S9IL64"/>
<keyword evidence="5 12" id="KW-0418">Kinase</keyword>
<dbReference type="PROSITE" id="PS00108">
    <property type="entry name" value="PROTEIN_KINASE_ST"/>
    <property type="match status" value="1"/>
</dbReference>
<evidence type="ECO:0000259" key="11">
    <source>
        <dbReference type="PROSITE" id="PS50011"/>
    </source>
</evidence>
<dbReference type="Gene3D" id="1.10.510.10">
    <property type="entry name" value="Transferase(Phosphotransferase) domain 1"/>
    <property type="match status" value="1"/>
</dbReference>
<evidence type="ECO:0000256" key="2">
    <source>
        <dbReference type="ARBA" id="ARBA00022527"/>
    </source>
</evidence>
<evidence type="ECO:0000256" key="4">
    <source>
        <dbReference type="ARBA" id="ARBA00022741"/>
    </source>
</evidence>
<dbReference type="SUPFAM" id="SSF56112">
    <property type="entry name" value="Protein kinase-like (PK-like)"/>
    <property type="match status" value="1"/>
</dbReference>
<dbReference type="EC" id="2.7.11.1" evidence="1"/>
<dbReference type="PROSITE" id="PS00107">
    <property type="entry name" value="PROTEIN_KINASE_ATP"/>
    <property type="match status" value="1"/>
</dbReference>
<feature type="domain" description="Protein kinase" evidence="11">
    <location>
        <begin position="108"/>
        <end position="372"/>
    </location>
</feature>
<evidence type="ECO:0000256" key="8">
    <source>
        <dbReference type="SAM" id="Coils"/>
    </source>
</evidence>
<dbReference type="KEGG" id="uam:UABAM_01828"/>
<name>A0A5S9IL64_UABAM</name>
<sequence>MVNEFKIAQKAIEIGLISKSQLDECLKIQEDIGSLGMDQKTLKEILVSKQYISQENWQETANNIMEFDGNPFNDSTHKTVKLGESDETVPSIEREIIPTKNVPVIDGYDIVEEIGKGAMGSVYRGIQVSMERPVAIKVLEKKLSKDKNLVDRFTLEARTTARLSHDNIIGGIDAGKTKDGIHYFVMEFIEGQSIGDLLDAEGKLEVEEAANIVLQIADALDYAHQEGIIHRDIKPDNVILTEEGIPKLCDLGLVRDFGNDSRLTMEGHALGTPHYISPEQARGLRDSIDHRSDIYSLGASFYHMITGSPPFPQKNPAVVCAMHATKPFPHPHSIDESIPQQVCKIIERCTQKKQNKRYQSCAEIVNDLRQFLDGYTPFQGDIESEGDNYDDYDDYDDYDETEKPLEFVDEPQQQQRSGRARRRAVYRPVPVRQVVAAKSYSTSSIVVAVLSVLILFAGTGYFIYAYFIADKGKKPPQKNTNPVTQKDDFEKIKAAIVVSLPNTSVIDLNNREVVKEEQSKYADLKKEYKTKIEKDEKLQPYKKRILSLIDDEEKKFVNNLKIESQKHYEKIMKDVKKAEERWERKDENDPSIDLKTAYDLLESFPKGLDETEKGKEILQKKDNILYVLNQELQRDEKRAKILRRKEKYPQAQKIYNKMLLFAPDADKLRLKSALQQTKNEYKKLQRRVLKKEGAAFRAGIDRPLLKGIDSYGQAEEHCKSYQDKPGFESIVEKELQKLRYYTEVAKQLKNKKLLKELDNGKSALRKMRIDVNDSSLWALAVAVIPYGYVRESYEILSKNPYNNKIYTDYLSEKIANQDTEILYKKASKALKNDLKKAFSYISKLQSRKYKKTTYYKKNAKKINRLQKNVESSYLKKYAIELYFANPFTKLDHKTMEFTVDYAFDSNKHLQDFFGTTQKQLCGIKDLQLHSFANQTKDVFEIYWKGKVRGNINVEVFVTPNDDETSNIGLCFFKKSEDLIALDKHLLFVNYSAKQLVTHEINNKVSNAISYQAQIKQIPKERDMAVLGYVDGKAAYLRFKQKYNEIPIKKINLRKVVNQKEIKLSVEVKKNYIYAYAADRKTRTDKIRSTKGYVGLYSNSRALFSKFRLTGTLDEGWVKEISKNVQRNSKQYLQIARKRGNNE</sequence>
<dbReference type="RefSeq" id="WP_151967674.1">
    <property type="nucleotide sequence ID" value="NZ_AP019860.1"/>
</dbReference>
<dbReference type="SMART" id="SM00220">
    <property type="entry name" value="S_TKc"/>
    <property type="match status" value="1"/>
</dbReference>
<reference evidence="12 13" key="1">
    <citation type="submission" date="2019-08" db="EMBL/GenBank/DDBJ databases">
        <title>Complete genome sequence of Candidatus Uab amorphum.</title>
        <authorList>
            <person name="Shiratori T."/>
            <person name="Suzuki S."/>
            <person name="Kakizawa Y."/>
            <person name="Ishida K."/>
        </authorList>
    </citation>
    <scope>NUCLEOTIDE SEQUENCE [LARGE SCALE GENOMIC DNA]</scope>
    <source>
        <strain evidence="12 13">SRT547</strain>
    </source>
</reference>
<dbReference type="InterPro" id="IPR000719">
    <property type="entry name" value="Prot_kinase_dom"/>
</dbReference>
<evidence type="ECO:0000256" key="1">
    <source>
        <dbReference type="ARBA" id="ARBA00012513"/>
    </source>
</evidence>
<dbReference type="FunFam" id="1.10.510.10:FF:000021">
    <property type="entry name" value="Serine/threonine protein kinase"/>
    <property type="match status" value="1"/>
</dbReference>
<dbReference type="PANTHER" id="PTHR43289">
    <property type="entry name" value="MITOGEN-ACTIVATED PROTEIN KINASE KINASE KINASE 20-RELATED"/>
    <property type="match status" value="1"/>
</dbReference>
<dbReference type="InterPro" id="IPR017441">
    <property type="entry name" value="Protein_kinase_ATP_BS"/>
</dbReference>
<gene>
    <name evidence="12" type="ORF">UABAM_01828</name>
</gene>
<keyword evidence="10" id="KW-1133">Transmembrane helix</keyword>
<accession>A0A5S9IL64</accession>
<evidence type="ECO:0000256" key="7">
    <source>
        <dbReference type="PROSITE-ProRule" id="PRU10141"/>
    </source>
</evidence>
<dbReference type="InterPro" id="IPR008271">
    <property type="entry name" value="Ser/Thr_kinase_AS"/>
</dbReference>
<keyword evidence="10" id="KW-0472">Membrane</keyword>
<evidence type="ECO:0000256" key="5">
    <source>
        <dbReference type="ARBA" id="ARBA00022777"/>
    </source>
</evidence>
<feature type="region of interest" description="Disordered" evidence="9">
    <location>
        <begin position="403"/>
        <end position="422"/>
    </location>
</feature>
<evidence type="ECO:0000256" key="6">
    <source>
        <dbReference type="ARBA" id="ARBA00022840"/>
    </source>
</evidence>
<protein>
    <recommendedName>
        <fullName evidence="1">non-specific serine/threonine protein kinase</fullName>
        <ecNumber evidence="1">2.7.11.1</ecNumber>
    </recommendedName>
</protein>
<dbReference type="Proteomes" id="UP000326354">
    <property type="component" value="Chromosome"/>
</dbReference>
<evidence type="ECO:0000313" key="12">
    <source>
        <dbReference type="EMBL" id="BBM83476.1"/>
    </source>
</evidence>
<keyword evidence="2" id="KW-0723">Serine/threonine-protein kinase</keyword>
<dbReference type="Pfam" id="PF00069">
    <property type="entry name" value="Pkinase"/>
    <property type="match status" value="1"/>
</dbReference>
<dbReference type="InterPro" id="IPR011009">
    <property type="entry name" value="Kinase-like_dom_sf"/>
</dbReference>
<dbReference type="PANTHER" id="PTHR43289:SF6">
    <property type="entry name" value="SERINE_THREONINE-PROTEIN KINASE NEKL-3"/>
    <property type="match status" value="1"/>
</dbReference>
<dbReference type="GO" id="GO:0005524">
    <property type="term" value="F:ATP binding"/>
    <property type="evidence" value="ECO:0007669"/>
    <property type="project" value="UniProtKB-UniRule"/>
</dbReference>
<keyword evidence="10" id="KW-0812">Transmembrane</keyword>
<proteinExistence type="predicted"/>
<evidence type="ECO:0000256" key="9">
    <source>
        <dbReference type="SAM" id="MobiDB-lite"/>
    </source>
</evidence>
<dbReference type="Gene3D" id="3.30.200.20">
    <property type="entry name" value="Phosphorylase Kinase, domain 1"/>
    <property type="match status" value="1"/>
</dbReference>
<keyword evidence="6 7" id="KW-0067">ATP-binding</keyword>
<keyword evidence="8" id="KW-0175">Coiled coil</keyword>
<evidence type="ECO:0000313" key="13">
    <source>
        <dbReference type="Proteomes" id="UP000326354"/>
    </source>
</evidence>
<feature type="coiled-coil region" evidence="8">
    <location>
        <begin position="625"/>
        <end position="694"/>
    </location>
</feature>
<evidence type="ECO:0000256" key="3">
    <source>
        <dbReference type="ARBA" id="ARBA00022679"/>
    </source>
</evidence>
<keyword evidence="3" id="KW-0808">Transferase</keyword>
<evidence type="ECO:0000256" key="10">
    <source>
        <dbReference type="SAM" id="Phobius"/>
    </source>
</evidence>
<feature type="transmembrane region" description="Helical" evidence="10">
    <location>
        <begin position="445"/>
        <end position="469"/>
    </location>
</feature>
<keyword evidence="4 7" id="KW-0547">Nucleotide-binding</keyword>
<dbReference type="CDD" id="cd14014">
    <property type="entry name" value="STKc_PknB_like"/>
    <property type="match status" value="1"/>
</dbReference>